<evidence type="ECO:0000256" key="1">
    <source>
        <dbReference type="ARBA" id="ARBA00022723"/>
    </source>
</evidence>
<evidence type="ECO:0000256" key="2">
    <source>
        <dbReference type="ARBA" id="ARBA00022801"/>
    </source>
</evidence>
<dbReference type="SUPFAM" id="SSF88713">
    <property type="entry name" value="Glycoside hydrolase/deacetylase"/>
    <property type="match status" value="1"/>
</dbReference>
<keyword evidence="1" id="KW-0479">Metal-binding</keyword>
<dbReference type="PANTHER" id="PTHR10587:SF133">
    <property type="entry name" value="CHITIN DEACETYLASE 1-RELATED"/>
    <property type="match status" value="1"/>
</dbReference>
<comment type="caution">
    <text evidence="5">The sequence shown here is derived from an EMBL/GenBank/DDBJ whole genome shotgun (WGS) entry which is preliminary data.</text>
</comment>
<evidence type="ECO:0000313" key="5">
    <source>
        <dbReference type="EMBL" id="GAA2420791.1"/>
    </source>
</evidence>
<feature type="domain" description="NodB homology" evidence="4">
    <location>
        <begin position="49"/>
        <end position="222"/>
    </location>
</feature>
<evidence type="ECO:0000256" key="3">
    <source>
        <dbReference type="SAM" id="MobiDB-lite"/>
    </source>
</evidence>
<accession>A0ABN3J3K0</accession>
<dbReference type="Pfam" id="PF01522">
    <property type="entry name" value="Polysacc_deac_1"/>
    <property type="match status" value="1"/>
</dbReference>
<protein>
    <recommendedName>
        <fullName evidence="4">NodB homology domain-containing protein</fullName>
    </recommendedName>
</protein>
<dbReference type="Proteomes" id="UP001501231">
    <property type="component" value="Unassembled WGS sequence"/>
</dbReference>
<name>A0ABN3J3K0_9ACTN</name>
<evidence type="ECO:0000313" key="6">
    <source>
        <dbReference type="Proteomes" id="UP001501231"/>
    </source>
</evidence>
<dbReference type="PANTHER" id="PTHR10587">
    <property type="entry name" value="GLYCOSYL TRANSFERASE-RELATED"/>
    <property type="match status" value="1"/>
</dbReference>
<evidence type="ECO:0000259" key="4">
    <source>
        <dbReference type="PROSITE" id="PS51677"/>
    </source>
</evidence>
<sequence length="243" mass="26411">MALAAGCAGDAANGQRQAAPARQEAALKKQPARPAGPPAARRLDCARLRCVAITFDDGPGEHTGQLLDRLKESGARATFFMLGQNVRGNEQLVRRMAYEGHELANHTWSHPNLTGMSSGAVRSEVRRTQRAIQQASGVEPKVFRPPYGATDAQVGRAVGMPQIMWSVDSQDWLHHNVARNVSAGVKSPKPGGVVLFHDIHHETVNAAPKILAGLRERGFTLVTVSELFQTRTLKPGSRYTNLW</sequence>
<dbReference type="Gene3D" id="3.20.20.370">
    <property type="entry name" value="Glycoside hydrolase/deacetylase"/>
    <property type="match status" value="1"/>
</dbReference>
<dbReference type="InterPro" id="IPR050248">
    <property type="entry name" value="Polysacc_deacetylase_ArnD"/>
</dbReference>
<dbReference type="EMBL" id="BAAARW010000012">
    <property type="protein sequence ID" value="GAA2420791.1"/>
    <property type="molecule type" value="Genomic_DNA"/>
</dbReference>
<proteinExistence type="predicted"/>
<reference evidence="5 6" key="1">
    <citation type="journal article" date="2019" name="Int. J. Syst. Evol. Microbiol.">
        <title>The Global Catalogue of Microorganisms (GCM) 10K type strain sequencing project: providing services to taxonomists for standard genome sequencing and annotation.</title>
        <authorList>
            <consortium name="The Broad Institute Genomics Platform"/>
            <consortium name="The Broad Institute Genome Sequencing Center for Infectious Disease"/>
            <person name="Wu L."/>
            <person name="Ma J."/>
        </authorList>
    </citation>
    <scope>NUCLEOTIDE SEQUENCE [LARGE SCALE GENOMIC DNA]</scope>
    <source>
        <strain evidence="5 6">JCM 3325</strain>
    </source>
</reference>
<feature type="region of interest" description="Disordered" evidence="3">
    <location>
        <begin position="1"/>
        <end position="40"/>
    </location>
</feature>
<feature type="compositionally biased region" description="Low complexity" evidence="3">
    <location>
        <begin position="1"/>
        <end position="24"/>
    </location>
</feature>
<organism evidence="5 6">
    <name type="scientific">Actinomadura vinacea</name>
    <dbReference type="NCBI Taxonomy" id="115336"/>
    <lineage>
        <taxon>Bacteria</taxon>
        <taxon>Bacillati</taxon>
        <taxon>Actinomycetota</taxon>
        <taxon>Actinomycetes</taxon>
        <taxon>Streptosporangiales</taxon>
        <taxon>Thermomonosporaceae</taxon>
        <taxon>Actinomadura</taxon>
    </lineage>
</organism>
<keyword evidence="6" id="KW-1185">Reference proteome</keyword>
<dbReference type="CDD" id="cd10954">
    <property type="entry name" value="CE4_CtAXE_like"/>
    <property type="match status" value="1"/>
</dbReference>
<keyword evidence="2" id="KW-0378">Hydrolase</keyword>
<gene>
    <name evidence="5" type="ORF">GCM10010191_35140</name>
</gene>
<dbReference type="InterPro" id="IPR002509">
    <property type="entry name" value="NODB_dom"/>
</dbReference>
<dbReference type="InterPro" id="IPR011330">
    <property type="entry name" value="Glyco_hydro/deAcase_b/a-brl"/>
</dbReference>
<dbReference type="PROSITE" id="PS51677">
    <property type="entry name" value="NODB"/>
    <property type="match status" value="1"/>
</dbReference>